<evidence type="ECO:0000313" key="2">
    <source>
        <dbReference type="EMBL" id="TYC47070.1"/>
    </source>
</evidence>
<organism evidence="2 3">
    <name type="scientific">Leuconostoc litchii</name>
    <dbReference type="NCBI Taxonomy" id="1981069"/>
    <lineage>
        <taxon>Bacteria</taxon>
        <taxon>Bacillati</taxon>
        <taxon>Bacillota</taxon>
        <taxon>Bacilli</taxon>
        <taxon>Lactobacillales</taxon>
        <taxon>Lactobacillaceae</taxon>
        <taxon>Leuconostoc</taxon>
    </lineage>
</organism>
<dbReference type="SMART" id="SM01057">
    <property type="entry name" value="Carb_anhydrase"/>
    <property type="match status" value="1"/>
</dbReference>
<dbReference type="PROSITE" id="PS51144">
    <property type="entry name" value="ALPHA_CA_2"/>
    <property type="match status" value="1"/>
</dbReference>
<keyword evidence="3" id="KW-1185">Reference proteome</keyword>
<evidence type="ECO:0000313" key="3">
    <source>
        <dbReference type="Proteomes" id="UP000442244"/>
    </source>
</evidence>
<dbReference type="Gene3D" id="3.10.200.10">
    <property type="entry name" value="Alpha carbonic anhydrase"/>
    <property type="match status" value="1"/>
</dbReference>
<dbReference type="InterPro" id="IPR041891">
    <property type="entry name" value="Alpha_CA_prokaryot-like"/>
</dbReference>
<dbReference type="SUPFAM" id="SSF51069">
    <property type="entry name" value="Carbonic anhydrase"/>
    <property type="match status" value="1"/>
</dbReference>
<gene>
    <name evidence="2" type="ORF">ESZ47_02755</name>
</gene>
<dbReference type="InterPro" id="IPR001148">
    <property type="entry name" value="CA_dom"/>
</dbReference>
<dbReference type="GO" id="GO:0006730">
    <property type="term" value="P:one-carbon metabolic process"/>
    <property type="evidence" value="ECO:0007669"/>
    <property type="project" value="TreeGrafter"/>
</dbReference>
<proteinExistence type="predicted"/>
<dbReference type="RefSeq" id="WP_148604521.1">
    <property type="nucleotide sequence ID" value="NZ_BSUV01000001.1"/>
</dbReference>
<comment type="caution">
    <text evidence="2">The sequence shown here is derived from an EMBL/GenBank/DDBJ whole genome shotgun (WGS) entry which is preliminary data.</text>
</comment>
<feature type="domain" description="Alpha-carbonic anhydrase" evidence="1">
    <location>
        <begin position="2"/>
        <end position="203"/>
    </location>
</feature>
<dbReference type="Pfam" id="PF00194">
    <property type="entry name" value="Carb_anhydrase"/>
    <property type="match status" value="1"/>
</dbReference>
<dbReference type="GO" id="GO:0004089">
    <property type="term" value="F:carbonate dehydratase activity"/>
    <property type="evidence" value="ECO:0007669"/>
    <property type="project" value="InterPro"/>
</dbReference>
<accession>A0A6P2CM89</accession>
<dbReference type="PANTHER" id="PTHR18952:SF208">
    <property type="entry name" value="CARBONIC ANHYDRASE XA-RELATED"/>
    <property type="match status" value="1"/>
</dbReference>
<name>A0A6P2CM89_9LACO</name>
<dbReference type="Proteomes" id="UP000442244">
    <property type="component" value="Unassembled WGS sequence"/>
</dbReference>
<dbReference type="PANTHER" id="PTHR18952">
    <property type="entry name" value="CARBONIC ANHYDRASE"/>
    <property type="match status" value="1"/>
</dbReference>
<dbReference type="OrthoDB" id="5327615at2"/>
<dbReference type="InterPro" id="IPR023561">
    <property type="entry name" value="Carbonic_anhydrase_a-class"/>
</dbReference>
<dbReference type="AlphaFoldDB" id="A0A6P2CM89"/>
<dbReference type="InterPro" id="IPR036398">
    <property type="entry name" value="CA_dom_sf"/>
</dbReference>
<dbReference type="EMBL" id="SDGY01000001">
    <property type="protein sequence ID" value="TYC47070.1"/>
    <property type="molecule type" value="Genomic_DNA"/>
</dbReference>
<evidence type="ECO:0000259" key="1">
    <source>
        <dbReference type="PROSITE" id="PS51144"/>
    </source>
</evidence>
<protein>
    <submittedName>
        <fullName evidence="2">Carbonic anhydrase family protein</fullName>
    </submittedName>
</protein>
<reference evidence="2 3" key="1">
    <citation type="submission" date="2019-01" db="EMBL/GenBank/DDBJ databases">
        <title>Leuconostoc litchii sp. nov., a novel lactic acid bacterium isolated from lychee.</title>
        <authorList>
            <person name="Wang L.-T."/>
        </authorList>
    </citation>
    <scope>NUCLEOTIDE SEQUENCE [LARGE SCALE GENOMIC DNA]</scope>
    <source>
        <strain evidence="2 3">MB7</strain>
    </source>
</reference>
<sequence length="205" mass="24143">MEHLDYNQQQYWGIDSQTPYQSPIKIKKSETSNKKHQAIKINFDSPILYEDRPVGEQFLLQGSMLFEDKLWQLERFHFHDGAEHLIDGLRHDMEMHFVFHYEEKILVVALFGNVNPSSEINIAALFNEQTDMSFLNHLLPEKSNYFSYLGTLTTPPLGENIRWIILENAIDVSNTDVNTLHEHYPNNYRDIQPLNSRIIDYFIVD</sequence>
<dbReference type="CDD" id="cd03124">
    <property type="entry name" value="alpha_CA_prokaryotic_like"/>
    <property type="match status" value="1"/>
</dbReference>
<dbReference type="GO" id="GO:0008270">
    <property type="term" value="F:zinc ion binding"/>
    <property type="evidence" value="ECO:0007669"/>
    <property type="project" value="InterPro"/>
</dbReference>